<reference evidence="1 2" key="1">
    <citation type="submission" date="2016-04" db="EMBL/GenBank/DDBJ databases">
        <title>Genome analyses suggest a sexual origin of heterokaryosis in a supposedly ancient asexual fungus.</title>
        <authorList>
            <person name="Ropars J."/>
            <person name="Sedzielewska K."/>
            <person name="Noel J."/>
            <person name="Charron P."/>
            <person name="Farinelli L."/>
            <person name="Marton T."/>
            <person name="Kruger M."/>
            <person name="Pelin A."/>
            <person name="Brachmann A."/>
            <person name="Corradi N."/>
        </authorList>
    </citation>
    <scope>NUCLEOTIDE SEQUENCE [LARGE SCALE GENOMIC DNA]</scope>
    <source>
        <strain evidence="1 2">C2</strain>
    </source>
</reference>
<dbReference type="VEuPathDB" id="FungiDB:RhiirFUN_023622"/>
<reference evidence="1 2" key="2">
    <citation type="submission" date="2017-10" db="EMBL/GenBank/DDBJ databases">
        <title>Extensive intraspecific genome diversity in a model arbuscular mycorrhizal fungus.</title>
        <authorList>
            <person name="Chen E.C.H."/>
            <person name="Morin E."/>
            <person name="Baudet D."/>
            <person name="Noel J."/>
            <person name="Ndikumana S."/>
            <person name="Charron P."/>
            <person name="St-Onge C."/>
            <person name="Giorgi J."/>
            <person name="Grigoriev I.V."/>
            <person name="Roux C."/>
            <person name="Martin F.M."/>
            <person name="Corradi N."/>
        </authorList>
    </citation>
    <scope>NUCLEOTIDE SEQUENCE [LARGE SCALE GENOMIC DNA]</scope>
    <source>
        <strain evidence="1 2">C2</strain>
    </source>
</reference>
<sequence>MSDSQYEIGEYKKDEFDFIMKIKRVDNIAFVKVLKIPKNWKVLIYLKNENSMMKKTEYDLKKGILWSFRQCKEPIKTNGGKGKVKKVKETIKLDNALLERKEDKDTTTLPDSNSMDIAV</sequence>
<proteinExistence type="predicted"/>
<dbReference type="OrthoDB" id="2374370at2759"/>
<dbReference type="VEuPathDB" id="FungiDB:FUN_003270"/>
<name>A0A2N1NI59_9GLOM</name>
<evidence type="ECO:0000313" key="1">
    <source>
        <dbReference type="EMBL" id="PKK73566.1"/>
    </source>
</evidence>
<accession>A0A2N1NI59</accession>
<comment type="caution">
    <text evidence="1">The sequence shown here is derived from an EMBL/GenBank/DDBJ whole genome shotgun (WGS) entry which is preliminary data.</text>
</comment>
<dbReference type="Proteomes" id="UP000233469">
    <property type="component" value="Unassembled WGS sequence"/>
</dbReference>
<organism evidence="1 2">
    <name type="scientific">Rhizophagus irregularis</name>
    <dbReference type="NCBI Taxonomy" id="588596"/>
    <lineage>
        <taxon>Eukaryota</taxon>
        <taxon>Fungi</taxon>
        <taxon>Fungi incertae sedis</taxon>
        <taxon>Mucoromycota</taxon>
        <taxon>Glomeromycotina</taxon>
        <taxon>Glomeromycetes</taxon>
        <taxon>Glomerales</taxon>
        <taxon>Glomeraceae</taxon>
        <taxon>Rhizophagus</taxon>
    </lineage>
</organism>
<protein>
    <submittedName>
        <fullName evidence="1">Uncharacterized protein</fullName>
    </submittedName>
</protein>
<evidence type="ECO:0000313" key="2">
    <source>
        <dbReference type="Proteomes" id="UP000233469"/>
    </source>
</evidence>
<dbReference type="EMBL" id="LLXL01000362">
    <property type="protein sequence ID" value="PKK73566.1"/>
    <property type="molecule type" value="Genomic_DNA"/>
</dbReference>
<gene>
    <name evidence="1" type="ORF">RhiirC2_775876</name>
</gene>
<dbReference type="AlphaFoldDB" id="A0A2N1NI59"/>